<accession>A0A212DHU7</accession>
<keyword evidence="3" id="KW-1185">Reference proteome</keyword>
<keyword evidence="1" id="KW-1133">Transmembrane helix</keyword>
<protein>
    <submittedName>
        <fullName evidence="2">ZDHHC5</fullName>
    </submittedName>
</protein>
<evidence type="ECO:0000313" key="3">
    <source>
        <dbReference type="Proteomes" id="UP000242450"/>
    </source>
</evidence>
<dbReference type="Proteomes" id="UP000242450">
    <property type="component" value="Chromosome 1"/>
</dbReference>
<feature type="transmembrane region" description="Helical" evidence="1">
    <location>
        <begin position="14"/>
        <end position="37"/>
    </location>
</feature>
<sequence length="84" mass="8988">MPAESAKRFKPSKYVPVSAAAIFLVGATTLFFAFTLLEPRVRPAHLVGTRWPPCLTPLARVASEALVSSPPADWSSACAGRYLA</sequence>
<evidence type="ECO:0000313" key="2">
    <source>
        <dbReference type="EMBL" id="OWK17856.1"/>
    </source>
</evidence>
<comment type="caution">
    <text evidence="2">The sequence shown here is derived from an EMBL/GenBank/DDBJ whole genome shotgun (WGS) entry which is preliminary data.</text>
</comment>
<dbReference type="OrthoDB" id="4096362at2759"/>
<reference evidence="2 3" key="1">
    <citation type="journal article" date="2018" name="Mol. Genet. Genomics">
        <title>The red deer Cervus elaphus genome CerEla1.0: sequencing, annotating, genes, and chromosomes.</title>
        <authorList>
            <person name="Bana N.A."/>
            <person name="Nyiri A."/>
            <person name="Nagy J."/>
            <person name="Frank K."/>
            <person name="Nagy T."/>
            <person name="Steger V."/>
            <person name="Schiller M."/>
            <person name="Lakatos P."/>
            <person name="Sugar L."/>
            <person name="Horn P."/>
            <person name="Barta E."/>
            <person name="Orosz L."/>
        </authorList>
    </citation>
    <scope>NUCLEOTIDE SEQUENCE [LARGE SCALE GENOMIC DNA]</scope>
    <source>
        <strain evidence="2">Hungarian</strain>
    </source>
</reference>
<proteinExistence type="predicted"/>
<evidence type="ECO:0000256" key="1">
    <source>
        <dbReference type="SAM" id="Phobius"/>
    </source>
</evidence>
<keyword evidence="1" id="KW-0472">Membrane</keyword>
<organism evidence="2 3">
    <name type="scientific">Cervus elaphus hippelaphus</name>
    <name type="common">European red deer</name>
    <dbReference type="NCBI Taxonomy" id="46360"/>
    <lineage>
        <taxon>Eukaryota</taxon>
        <taxon>Metazoa</taxon>
        <taxon>Chordata</taxon>
        <taxon>Craniata</taxon>
        <taxon>Vertebrata</taxon>
        <taxon>Euteleostomi</taxon>
        <taxon>Mammalia</taxon>
        <taxon>Eutheria</taxon>
        <taxon>Laurasiatheria</taxon>
        <taxon>Artiodactyla</taxon>
        <taxon>Ruminantia</taxon>
        <taxon>Pecora</taxon>
        <taxon>Cervidae</taxon>
        <taxon>Cervinae</taxon>
        <taxon>Cervus</taxon>
    </lineage>
</organism>
<name>A0A212DHU7_CEREH</name>
<gene>
    <name evidence="2" type="ORF">Celaphus_00009410</name>
</gene>
<dbReference type="AlphaFoldDB" id="A0A212DHU7"/>
<dbReference type="EMBL" id="MKHE01000001">
    <property type="protein sequence ID" value="OWK17856.1"/>
    <property type="molecule type" value="Genomic_DNA"/>
</dbReference>
<keyword evidence="1" id="KW-0812">Transmembrane</keyword>